<sequence length="96" mass="11424">MDKVEHKKPNPDRKPTVQPSVFVIRMKCGLALCALSYLCRRKEKTRLTSKRVKPESYNRDKSVYGIKRSRYLQNNKVSNTIEWSYKMNKCKTINWL</sequence>
<dbReference type="PaxDb" id="272559-BF9343_1041"/>
<protein>
    <submittedName>
        <fullName evidence="1">Uncharacterized protein</fullName>
    </submittedName>
</protein>
<dbReference type="HOGENOM" id="CLU_2353960_0_0_10"/>
<organism evidence="1 2">
    <name type="scientific">Bacteroides fragilis (strain ATCC 25285 / DSM 2151 / CCUG 4856 / JCM 11019 / LMG 10263 / NCTC 9343 / Onslow / VPI 2553 / EN-2)</name>
    <dbReference type="NCBI Taxonomy" id="272559"/>
    <lineage>
        <taxon>Bacteria</taxon>
        <taxon>Pseudomonadati</taxon>
        <taxon>Bacteroidota</taxon>
        <taxon>Bacteroidia</taxon>
        <taxon>Bacteroidales</taxon>
        <taxon>Bacteroidaceae</taxon>
        <taxon>Bacteroides</taxon>
    </lineage>
</organism>
<evidence type="ECO:0000313" key="1">
    <source>
        <dbReference type="EMBL" id="CAH06822.1"/>
    </source>
</evidence>
<dbReference type="Proteomes" id="UP000006731">
    <property type="component" value="Chromosome"/>
</dbReference>
<gene>
    <name evidence="1" type="ORF">BF9343_1041</name>
</gene>
<dbReference type="EMBL" id="CR626927">
    <property type="protein sequence ID" value="CAH06822.1"/>
    <property type="molecule type" value="Genomic_DNA"/>
</dbReference>
<evidence type="ECO:0000313" key="2">
    <source>
        <dbReference type="Proteomes" id="UP000006731"/>
    </source>
</evidence>
<keyword evidence="2" id="KW-1185">Reference proteome</keyword>
<reference evidence="1 2" key="1">
    <citation type="journal article" date="2005" name="Science">
        <title>Extensive DNA inversions in the B. fragilis genome control variable gene expression.</title>
        <authorList>
            <person name="Cerdeno-Tarraga A.M."/>
            <person name="Patrick S."/>
            <person name="Crosmann L."/>
            <person name="Blakely G."/>
            <person name="Abratt V."/>
            <person name="Lennard N."/>
            <person name="Duerden B."/>
            <person name="Poxton I."/>
            <person name="Harris B."/>
            <person name="Quail M.A."/>
            <person name="Barron A."/>
            <person name="Clarck L."/>
            <person name="Corton C."/>
            <person name="Doggett J."/>
            <person name="Holden M.T.G."/>
            <person name="Larke N."/>
            <person name="Line A."/>
            <person name="Lord A."/>
            <person name="Norbertczak H."/>
            <person name="Ormond D."/>
            <person name="Price C."/>
            <person name="Rabbinowitsch E."/>
            <person name="Woodward J."/>
            <person name="Barrel B.G."/>
            <person name="Parkhill J."/>
        </authorList>
    </citation>
    <scope>NUCLEOTIDE SEQUENCE [LARGE SCALE GENOMIC DNA]</scope>
    <source>
        <strain evidence="2">ATCC 25285 / DSM 2151 / CCUG 4856 / JCM 11019 / LMG 10263 / NCTC 9343 / Onslow / VPI 2553 / EN-2</strain>
    </source>
</reference>
<accession>Q5LGB8</accession>
<proteinExistence type="predicted"/>
<dbReference type="AlphaFoldDB" id="Q5LGB8"/>
<name>Q5LGB8_BACFN</name>
<dbReference type="KEGG" id="bfs:BF9343_1041"/>